<dbReference type="EMBL" id="CP050951">
    <property type="protein sequence ID" value="QJQ11681.1"/>
    <property type="molecule type" value="Genomic_DNA"/>
</dbReference>
<proteinExistence type="predicted"/>
<dbReference type="OrthoDB" id="7008804at2"/>
<dbReference type="SMART" id="SM00530">
    <property type="entry name" value="HTH_XRE"/>
    <property type="match status" value="1"/>
</dbReference>
<evidence type="ECO:0000313" key="5">
    <source>
        <dbReference type="Proteomes" id="UP000218731"/>
    </source>
</evidence>
<feature type="domain" description="HTH cro/C1-type" evidence="1">
    <location>
        <begin position="11"/>
        <end position="63"/>
    </location>
</feature>
<evidence type="ECO:0000313" key="4">
    <source>
        <dbReference type="Proteomes" id="UP000076857"/>
    </source>
</evidence>
<dbReference type="EMBL" id="AP015029">
    <property type="protein sequence ID" value="BAW24435.1"/>
    <property type="molecule type" value="Genomic_DNA"/>
</dbReference>
<reference evidence="3 4" key="2">
    <citation type="submission" date="2016-04" db="EMBL/GenBank/DDBJ databases">
        <authorList>
            <person name="Qiu J."/>
        </authorList>
    </citation>
    <scope>NUCLEOTIDE SEQUENCE [LARGE SCALE GENOMIC DNA]</scope>
    <source>
        <strain evidence="3 4">JQ581</strain>
    </source>
</reference>
<reference evidence="2 5" key="1">
    <citation type="submission" date="2015-11" db="EMBL/GenBank/DDBJ databases">
        <title>Complete genome sequencing of a biphenyl-degrading bacterium, Pseudomonas putida KF715 (=NBRC110667).</title>
        <authorList>
            <person name="Suenaga H."/>
            <person name="Fujihara N."/>
            <person name="Watanabe T."/>
            <person name="Hirose J."/>
            <person name="Kimura N."/>
            <person name="Yamazoe A."/>
            <person name="Hosoyama A."/>
            <person name="Shimodaira J."/>
            <person name="Furukawa K."/>
        </authorList>
    </citation>
    <scope>NUCLEOTIDE SEQUENCE [LARGE SCALE GENOMIC DNA]</scope>
    <source>
        <strain evidence="2 5">KF715</strain>
    </source>
</reference>
<gene>
    <name evidence="3" type="ORF">A3L25_020485</name>
    <name evidence="2" type="ORF">KF715C_ch38620</name>
</gene>
<name>A0A166LKQ3_PSEPU</name>
<accession>A0A166LKQ3</accession>
<evidence type="ECO:0000313" key="3">
    <source>
        <dbReference type="EMBL" id="QJQ11681.1"/>
    </source>
</evidence>
<protein>
    <submittedName>
        <fullName evidence="3">Helix-turn-helix transcriptional regulator</fullName>
    </submittedName>
</protein>
<dbReference type="Gene3D" id="1.10.260.40">
    <property type="entry name" value="lambda repressor-like DNA-binding domains"/>
    <property type="match status" value="1"/>
</dbReference>
<dbReference type="Proteomes" id="UP000218731">
    <property type="component" value="Chromosome 1"/>
</dbReference>
<evidence type="ECO:0000259" key="1">
    <source>
        <dbReference type="PROSITE" id="PS50943"/>
    </source>
</evidence>
<dbReference type="Pfam" id="PF01381">
    <property type="entry name" value="HTH_3"/>
    <property type="match status" value="1"/>
</dbReference>
<dbReference type="SUPFAM" id="SSF47413">
    <property type="entry name" value="lambda repressor-like DNA-binding domains"/>
    <property type="match status" value="1"/>
</dbReference>
<reference evidence="3 4" key="3">
    <citation type="submission" date="2020-04" db="EMBL/GenBank/DDBJ databases">
        <title>Complete genome sequence of Pseudomonas putida strain JQ581.</title>
        <authorList>
            <person name="Mu Y."/>
        </authorList>
    </citation>
    <scope>NUCLEOTIDE SEQUENCE [LARGE SCALE GENOMIC DNA]</scope>
    <source>
        <strain evidence="3 4">JQ581</strain>
    </source>
</reference>
<dbReference type="AlphaFoldDB" id="A0A166LKQ3"/>
<dbReference type="RefSeq" id="WP_063422633.1">
    <property type="nucleotide sequence ID" value="NZ_AP015029.1"/>
</dbReference>
<dbReference type="InterPro" id="IPR001387">
    <property type="entry name" value="Cro/C1-type_HTH"/>
</dbReference>
<organism evidence="2 5">
    <name type="scientific">Pseudomonas putida</name>
    <name type="common">Arthrobacter siderocapsulatus</name>
    <dbReference type="NCBI Taxonomy" id="303"/>
    <lineage>
        <taxon>Bacteria</taxon>
        <taxon>Pseudomonadati</taxon>
        <taxon>Pseudomonadota</taxon>
        <taxon>Gammaproteobacteria</taxon>
        <taxon>Pseudomonadales</taxon>
        <taxon>Pseudomonadaceae</taxon>
        <taxon>Pseudomonas</taxon>
    </lineage>
</organism>
<dbReference type="CDD" id="cd00093">
    <property type="entry name" value="HTH_XRE"/>
    <property type="match status" value="1"/>
</dbReference>
<dbReference type="PROSITE" id="PS50943">
    <property type="entry name" value="HTH_CROC1"/>
    <property type="match status" value="1"/>
</dbReference>
<dbReference type="InterPro" id="IPR010982">
    <property type="entry name" value="Lambda_DNA-bd_dom_sf"/>
</dbReference>
<dbReference type="Proteomes" id="UP000076857">
    <property type="component" value="Chromosome"/>
</dbReference>
<evidence type="ECO:0000313" key="2">
    <source>
        <dbReference type="EMBL" id="BAW24435.1"/>
    </source>
</evidence>
<dbReference type="GO" id="GO:0003677">
    <property type="term" value="F:DNA binding"/>
    <property type="evidence" value="ECO:0007669"/>
    <property type="project" value="InterPro"/>
</dbReference>
<sequence>MSLRQSFAAVLQMLRQLKGLTQHSMATQLDQTTVSKVESGKHSVTLDVSHKLAAALDLELTTLVVLTVSRDSNRTPREVLLASLAEIETLELADAHQPTEPDCKVPLNVLSAREKWQAVQELKGKGLTQGEAARQLEMPESTLRRLWHQRLER</sequence>